<reference evidence="1 2" key="1">
    <citation type="journal article" date="2024" name="J Genomics">
        <title>Draft genome sequencing and assembly of Favolaschia claudopus CIRM-BRFM 2984 isolated from oak limbs.</title>
        <authorList>
            <person name="Navarro D."/>
            <person name="Drula E."/>
            <person name="Chaduli D."/>
            <person name="Cazenave R."/>
            <person name="Ahrendt S."/>
            <person name="Wang J."/>
            <person name="Lipzen A."/>
            <person name="Daum C."/>
            <person name="Barry K."/>
            <person name="Grigoriev I.V."/>
            <person name="Favel A."/>
            <person name="Rosso M.N."/>
            <person name="Martin F."/>
        </authorList>
    </citation>
    <scope>NUCLEOTIDE SEQUENCE [LARGE SCALE GENOMIC DNA]</scope>
    <source>
        <strain evidence="1 2">CIRM-BRFM 2984</strain>
    </source>
</reference>
<gene>
    <name evidence="1" type="ORF">R3P38DRAFT_3235123</name>
</gene>
<dbReference type="EMBL" id="JAWWNJ010000156">
    <property type="protein sequence ID" value="KAK6980822.1"/>
    <property type="molecule type" value="Genomic_DNA"/>
</dbReference>
<evidence type="ECO:0000313" key="2">
    <source>
        <dbReference type="Proteomes" id="UP001362999"/>
    </source>
</evidence>
<keyword evidence="2" id="KW-1185">Reference proteome</keyword>
<name>A0AAV9ZFD2_9AGAR</name>
<accession>A0AAV9ZFD2</accession>
<evidence type="ECO:0000313" key="1">
    <source>
        <dbReference type="EMBL" id="KAK6980822.1"/>
    </source>
</evidence>
<proteinExistence type="predicted"/>
<dbReference type="AlphaFoldDB" id="A0AAV9ZFD2"/>
<organism evidence="1 2">
    <name type="scientific">Favolaschia claudopus</name>
    <dbReference type="NCBI Taxonomy" id="2862362"/>
    <lineage>
        <taxon>Eukaryota</taxon>
        <taxon>Fungi</taxon>
        <taxon>Dikarya</taxon>
        <taxon>Basidiomycota</taxon>
        <taxon>Agaricomycotina</taxon>
        <taxon>Agaricomycetes</taxon>
        <taxon>Agaricomycetidae</taxon>
        <taxon>Agaricales</taxon>
        <taxon>Marasmiineae</taxon>
        <taxon>Mycenaceae</taxon>
        <taxon>Favolaschia</taxon>
    </lineage>
</organism>
<sequence>MGPATEDTIATLQRRRGEIESNIRTQTEVLRNLQRSKSDIGRQLNDLQDPFTRLPLEISSAIFTQCAPALYVHAGPKSHRRRTILDVEIPSKGSTQFIDCVGRWLARSGSRPIISLYIGGAVPHVLSVVAAYANCIRRFQLPSTASRALFAGGMTLPALELLQVKYDGKDMKTADLRNVLQCAPNLAYRSVNQAKLVVGSPHPQYLTHSALTGRRKKIPHIGLLPRAIFAPSDHLDYEHCFRLLPTLLSLRLEGVSKLSDILISALTNVSLPFLPDLRKLILRREQVHLFPSEWYSGIAQLLQRRIKQIQAFSLEWTTYNNRTILPIPREADRAIFRELTEGGLAIALGRAVMSQMREWNPIR</sequence>
<protein>
    <submittedName>
        <fullName evidence="1">Uncharacterized protein</fullName>
    </submittedName>
</protein>
<dbReference type="Proteomes" id="UP001362999">
    <property type="component" value="Unassembled WGS sequence"/>
</dbReference>
<comment type="caution">
    <text evidence="1">The sequence shown here is derived from an EMBL/GenBank/DDBJ whole genome shotgun (WGS) entry which is preliminary data.</text>
</comment>